<evidence type="ECO:0000313" key="3">
    <source>
        <dbReference type="Proteomes" id="UP000622017"/>
    </source>
</evidence>
<reference evidence="2 3" key="1">
    <citation type="submission" date="2020-08" db="EMBL/GenBank/DDBJ databases">
        <title>Hymenobacter sp.</title>
        <authorList>
            <person name="Kim M.K."/>
        </authorList>
    </citation>
    <scope>NUCLEOTIDE SEQUENCE [LARGE SCALE GENOMIC DNA]</scope>
    <source>
        <strain evidence="2 3">BT507</strain>
    </source>
</reference>
<comment type="caution">
    <text evidence="2">The sequence shown here is derived from an EMBL/GenBank/DDBJ whole genome shotgun (WGS) entry which is preliminary data.</text>
</comment>
<gene>
    <name evidence="2" type="ORF">H8B15_00445</name>
</gene>
<sequence length="131" mass="14597">MASNLDYLNPDLLPLEEKLNAYLEAEQEYRRAATQATNLPVDHAATSSNADGDFAQRPATGSFDQATDEVTQQLDNMRADLDALRHQIIELLPVRDEFMKVNLGYGPSRVGAFRLPNAPADAPEYELRIVH</sequence>
<accession>A0ABR7MFD4</accession>
<dbReference type="EMBL" id="JACSCY010000001">
    <property type="protein sequence ID" value="MBC6609372.1"/>
    <property type="molecule type" value="Genomic_DNA"/>
</dbReference>
<feature type="region of interest" description="Disordered" evidence="1">
    <location>
        <begin position="40"/>
        <end position="66"/>
    </location>
</feature>
<keyword evidence="3" id="KW-1185">Reference proteome</keyword>
<name>A0ABR7MFD4_9BACT</name>
<proteinExistence type="predicted"/>
<evidence type="ECO:0000313" key="2">
    <source>
        <dbReference type="EMBL" id="MBC6609372.1"/>
    </source>
</evidence>
<dbReference type="Proteomes" id="UP000622017">
    <property type="component" value="Unassembled WGS sequence"/>
</dbReference>
<evidence type="ECO:0000256" key="1">
    <source>
        <dbReference type="SAM" id="MobiDB-lite"/>
    </source>
</evidence>
<dbReference type="RefSeq" id="WP_187317694.1">
    <property type="nucleotide sequence ID" value="NZ_JACSCY010000001.1"/>
</dbReference>
<evidence type="ECO:0008006" key="4">
    <source>
        <dbReference type="Google" id="ProtNLM"/>
    </source>
</evidence>
<protein>
    <recommendedName>
        <fullName evidence="4">TraR/DksA family transcriptional regulator</fullName>
    </recommendedName>
</protein>
<organism evidence="2 3">
    <name type="scientific">Hymenobacter citatus</name>
    <dbReference type="NCBI Taxonomy" id="2763506"/>
    <lineage>
        <taxon>Bacteria</taxon>
        <taxon>Pseudomonadati</taxon>
        <taxon>Bacteroidota</taxon>
        <taxon>Cytophagia</taxon>
        <taxon>Cytophagales</taxon>
        <taxon>Hymenobacteraceae</taxon>
        <taxon>Hymenobacter</taxon>
    </lineage>
</organism>